<comment type="caution">
    <text evidence="12">The sequence shown here is derived from an EMBL/GenBank/DDBJ whole genome shotgun (WGS) entry which is preliminary data.</text>
</comment>
<comment type="function">
    <text evidence="1">Removes C-terminal D-alanyl residues from sugar-peptide cell wall precursors.</text>
</comment>
<organism evidence="12 13">
    <name type="scientific">Lactobacillus apis</name>
    <dbReference type="NCBI Taxonomy" id="303541"/>
    <lineage>
        <taxon>Bacteria</taxon>
        <taxon>Bacillati</taxon>
        <taxon>Bacillota</taxon>
        <taxon>Bacilli</taxon>
        <taxon>Lactobacillales</taxon>
        <taxon>Lactobacillaceae</taxon>
        <taxon>Lactobacillus</taxon>
    </lineage>
</organism>
<dbReference type="InterPro" id="IPR001967">
    <property type="entry name" value="Peptidase_S11_N"/>
</dbReference>
<feature type="binding site" evidence="9">
    <location>
        <position position="260"/>
    </location>
    <ligand>
        <name>substrate</name>
    </ligand>
</feature>
<evidence type="ECO:0000256" key="4">
    <source>
        <dbReference type="ARBA" id="ARBA00022801"/>
    </source>
</evidence>
<dbReference type="RefSeq" id="WP_371258502.1">
    <property type="nucleotide sequence ID" value="NZ_KQ034000.1"/>
</dbReference>
<evidence type="ECO:0000313" key="13">
    <source>
        <dbReference type="Proteomes" id="UP000033682"/>
    </source>
</evidence>
<dbReference type="InterPro" id="IPR015956">
    <property type="entry name" value="Peniciliin-bd_prot_C_sf"/>
</dbReference>
<keyword evidence="3" id="KW-0732">Signal</keyword>
<evidence type="ECO:0000256" key="5">
    <source>
        <dbReference type="ARBA" id="ARBA00022960"/>
    </source>
</evidence>
<dbReference type="Gene3D" id="3.40.710.10">
    <property type="entry name" value="DD-peptidase/beta-lactamase superfamily"/>
    <property type="match status" value="1"/>
</dbReference>
<dbReference type="EMBL" id="JXLG01000005">
    <property type="protein sequence ID" value="KJY61671.1"/>
    <property type="molecule type" value="Genomic_DNA"/>
</dbReference>
<keyword evidence="13" id="KW-1185">Reference proteome</keyword>
<evidence type="ECO:0000256" key="10">
    <source>
        <dbReference type="RuleBase" id="RU004016"/>
    </source>
</evidence>
<keyword evidence="12" id="KW-0121">Carboxypeptidase</keyword>
<feature type="domain" description="Peptidase S11 D-alanyl-D-alanine carboxypeptidase A N-terminal" evidence="11">
    <location>
        <begin position="36"/>
        <end position="290"/>
    </location>
</feature>
<dbReference type="PRINTS" id="PR00725">
    <property type="entry name" value="DADACBPTASE1"/>
</dbReference>
<name>A0A0F4LVW1_9LACO</name>
<evidence type="ECO:0000256" key="8">
    <source>
        <dbReference type="PIRSR" id="PIRSR618044-1"/>
    </source>
</evidence>
<evidence type="ECO:0000256" key="9">
    <source>
        <dbReference type="PIRSR" id="PIRSR618044-2"/>
    </source>
</evidence>
<dbReference type="GO" id="GO:0009002">
    <property type="term" value="F:serine-type D-Ala-D-Ala carboxypeptidase activity"/>
    <property type="evidence" value="ECO:0007669"/>
    <property type="project" value="InterPro"/>
</dbReference>
<accession>A0A0F4LVW1</accession>
<reference evidence="12 13" key="1">
    <citation type="submission" date="2015-01" db="EMBL/GenBank/DDBJ databases">
        <title>Comparative genomics of the lactic acid bacteria isolated from the honey bee gut.</title>
        <authorList>
            <person name="Ellegaard K.M."/>
            <person name="Tamarit D."/>
            <person name="Javelind E."/>
            <person name="Olofsson T."/>
            <person name="Andersson S.G."/>
            <person name="Vasquez A."/>
        </authorList>
    </citation>
    <scope>NUCLEOTIDE SEQUENCE [LARGE SCALE GENOMIC DNA]</scope>
    <source>
        <strain evidence="12 13">Hma11</strain>
    </source>
</reference>
<comment type="similarity">
    <text evidence="2 10">Belongs to the peptidase S11 family.</text>
</comment>
<evidence type="ECO:0000256" key="7">
    <source>
        <dbReference type="ARBA" id="ARBA00023316"/>
    </source>
</evidence>
<evidence type="ECO:0000256" key="3">
    <source>
        <dbReference type="ARBA" id="ARBA00022729"/>
    </source>
</evidence>
<evidence type="ECO:0000256" key="2">
    <source>
        <dbReference type="ARBA" id="ARBA00007164"/>
    </source>
</evidence>
<keyword evidence="5" id="KW-0133">Cell shape</keyword>
<keyword evidence="6" id="KW-0573">Peptidoglycan synthesis</keyword>
<sequence length="425" mass="46949">MKRKISQLLVVLVTIVTLLLPAQQISAQAIPDNYRQEQLDLDVKSALAIDSSTGQLLYGKNINEPLPIASMTKLITAYLTLKAIDDKKITWNTEVQPTEQIVKVANTRLFSNVPLKMNHSYTIKQLYQATLIESANGAAMLLAQAISGSQKAFVKQMRLQVEQWGIKDAKLYTACGLPNKSVGSDAYPGAEKNAENLMSAKDMALVGQHLINEYPEIIKTTKIAHLNFVDQATKTPMTNFNWMLKGLSQYNSNLNVDGLKTGTTDAAGACFIGTAKHQGARIITVVMGAKHLNSADPARFEQTSKLLSFVYQKYQPIKLNKDQAIIGSTNVNVHNGKSKQVNISIKNQAIIWRPVDETFSVGLTKKTVEAPIVKGQTVSSYYFKSGNSKLFSLEQPNGIMLPAQAQTSTDRVNIFIRFWHWLFGG</sequence>
<protein>
    <submittedName>
        <fullName evidence="12">D-alanyl-d-alanine carboxypeptidase</fullName>
    </submittedName>
</protein>
<dbReference type="GO" id="GO:0009252">
    <property type="term" value="P:peptidoglycan biosynthetic process"/>
    <property type="evidence" value="ECO:0007669"/>
    <property type="project" value="UniProtKB-KW"/>
</dbReference>
<feature type="active site" description="Proton acceptor" evidence="8">
    <location>
        <position position="73"/>
    </location>
</feature>
<keyword evidence="7" id="KW-0961">Cell wall biogenesis/degradation</keyword>
<evidence type="ECO:0000256" key="1">
    <source>
        <dbReference type="ARBA" id="ARBA00003217"/>
    </source>
</evidence>
<dbReference type="AlphaFoldDB" id="A0A0F4LVW1"/>
<dbReference type="Gene3D" id="2.60.410.10">
    <property type="entry name" value="D-Ala-D-Ala carboxypeptidase, C-terminal domain"/>
    <property type="match status" value="1"/>
</dbReference>
<dbReference type="InterPro" id="IPR018044">
    <property type="entry name" value="Peptidase_S11"/>
</dbReference>
<dbReference type="PANTHER" id="PTHR21581:SF11">
    <property type="entry name" value="D-ALANYL-D-ALANINE CARBOXYPEPTIDASE DACA"/>
    <property type="match status" value="1"/>
</dbReference>
<dbReference type="SUPFAM" id="SSF69189">
    <property type="entry name" value="Penicillin-binding protein associated domain"/>
    <property type="match status" value="1"/>
</dbReference>
<dbReference type="GO" id="GO:0008360">
    <property type="term" value="P:regulation of cell shape"/>
    <property type="evidence" value="ECO:0007669"/>
    <property type="project" value="UniProtKB-KW"/>
</dbReference>
<gene>
    <name evidence="12" type="primary">vanY</name>
    <name evidence="12" type="ORF">JF72_09670</name>
</gene>
<dbReference type="Proteomes" id="UP000033682">
    <property type="component" value="Unassembled WGS sequence"/>
</dbReference>
<dbReference type="HOGENOM" id="CLU_027070_8_2_9"/>
<keyword evidence="12" id="KW-0645">Protease</keyword>
<feature type="active site" evidence="8">
    <location>
        <position position="134"/>
    </location>
</feature>
<dbReference type="GO" id="GO:0071555">
    <property type="term" value="P:cell wall organization"/>
    <property type="evidence" value="ECO:0007669"/>
    <property type="project" value="UniProtKB-KW"/>
</dbReference>
<proteinExistence type="inferred from homology"/>
<keyword evidence="4" id="KW-0378">Hydrolase</keyword>
<dbReference type="PANTHER" id="PTHR21581">
    <property type="entry name" value="D-ALANYL-D-ALANINE CARBOXYPEPTIDASE"/>
    <property type="match status" value="1"/>
</dbReference>
<dbReference type="Pfam" id="PF00768">
    <property type="entry name" value="Peptidase_S11"/>
    <property type="match status" value="1"/>
</dbReference>
<evidence type="ECO:0000256" key="6">
    <source>
        <dbReference type="ARBA" id="ARBA00022984"/>
    </source>
</evidence>
<dbReference type="GO" id="GO:0006508">
    <property type="term" value="P:proteolysis"/>
    <property type="evidence" value="ECO:0007669"/>
    <property type="project" value="InterPro"/>
</dbReference>
<dbReference type="STRING" id="303541.JF72_09670"/>
<dbReference type="SUPFAM" id="SSF56601">
    <property type="entry name" value="beta-lactamase/transpeptidase-like"/>
    <property type="match status" value="1"/>
</dbReference>
<dbReference type="PATRIC" id="fig|303541.3.peg.1125"/>
<dbReference type="InterPro" id="IPR012338">
    <property type="entry name" value="Beta-lactam/transpept-like"/>
</dbReference>
<dbReference type="InterPro" id="IPR037167">
    <property type="entry name" value="Peptidase_S11_C_sf"/>
</dbReference>
<evidence type="ECO:0000259" key="11">
    <source>
        <dbReference type="Pfam" id="PF00768"/>
    </source>
</evidence>
<evidence type="ECO:0000313" key="12">
    <source>
        <dbReference type="EMBL" id="KJY61671.1"/>
    </source>
</evidence>
<feature type="active site" description="Acyl-ester intermediate" evidence="8">
    <location>
        <position position="70"/>
    </location>
</feature>